<evidence type="ECO:0000313" key="3">
    <source>
        <dbReference type="EMBL" id="PSK92310.1"/>
    </source>
</evidence>
<feature type="compositionally biased region" description="Pro residues" evidence="1">
    <location>
        <begin position="29"/>
        <end position="38"/>
    </location>
</feature>
<feature type="transmembrane region" description="Helical" evidence="2">
    <location>
        <begin position="110"/>
        <end position="132"/>
    </location>
</feature>
<organism evidence="3 4">
    <name type="scientific">Murinocardiopsis flavida</name>
    <dbReference type="NCBI Taxonomy" id="645275"/>
    <lineage>
        <taxon>Bacteria</taxon>
        <taxon>Bacillati</taxon>
        <taxon>Actinomycetota</taxon>
        <taxon>Actinomycetes</taxon>
        <taxon>Streptosporangiales</taxon>
        <taxon>Nocardiopsidaceae</taxon>
        <taxon>Murinocardiopsis</taxon>
    </lineage>
</organism>
<gene>
    <name evidence="3" type="ORF">CLV63_11869</name>
</gene>
<comment type="caution">
    <text evidence="3">The sequence shown here is derived from an EMBL/GenBank/DDBJ whole genome shotgun (WGS) entry which is preliminary data.</text>
</comment>
<name>A0A2P8D528_9ACTN</name>
<keyword evidence="2" id="KW-1133">Transmembrane helix</keyword>
<reference evidence="3 4" key="1">
    <citation type="submission" date="2018-03" db="EMBL/GenBank/DDBJ databases">
        <title>Genomic Encyclopedia of Archaeal and Bacterial Type Strains, Phase II (KMG-II): from individual species to whole genera.</title>
        <authorList>
            <person name="Goeker M."/>
        </authorList>
    </citation>
    <scope>NUCLEOTIDE SEQUENCE [LARGE SCALE GENOMIC DNA]</scope>
    <source>
        <strain evidence="3 4">DSM 45312</strain>
    </source>
</reference>
<dbReference type="Proteomes" id="UP000240542">
    <property type="component" value="Unassembled WGS sequence"/>
</dbReference>
<dbReference type="EMBL" id="PYGA01000018">
    <property type="protein sequence ID" value="PSK92310.1"/>
    <property type="molecule type" value="Genomic_DNA"/>
</dbReference>
<keyword evidence="2" id="KW-0472">Membrane</keyword>
<accession>A0A2P8D528</accession>
<keyword evidence="4" id="KW-1185">Reference proteome</keyword>
<proteinExistence type="predicted"/>
<dbReference type="RefSeq" id="WP_106585318.1">
    <property type="nucleotide sequence ID" value="NZ_PYGA01000018.1"/>
</dbReference>
<evidence type="ECO:0000256" key="2">
    <source>
        <dbReference type="SAM" id="Phobius"/>
    </source>
</evidence>
<protein>
    <submittedName>
        <fullName evidence="3">Uncharacterized protein</fullName>
    </submittedName>
</protein>
<evidence type="ECO:0000313" key="4">
    <source>
        <dbReference type="Proteomes" id="UP000240542"/>
    </source>
</evidence>
<feature type="transmembrane region" description="Helical" evidence="2">
    <location>
        <begin position="44"/>
        <end position="64"/>
    </location>
</feature>
<dbReference type="OrthoDB" id="3633836at2"/>
<sequence>MQPNPPQHGFPQYGQQPMAGGPAPWGGGPNPPAAPPKPRANAPAAMIAGSLALLAAAMFAWFALTNVVLANGPTGIWSSVVVVNVFGGVVSTGVLAVAAGFTFARRIPGAWTLCAICALYVVAVLGAAPLLWGTPFSDQLQFVFGFKESDDVAIGLATLFGAPTAIAAAIAGSVKSYGPTTATPPRP</sequence>
<keyword evidence="2" id="KW-0812">Transmembrane</keyword>
<feature type="transmembrane region" description="Helical" evidence="2">
    <location>
        <begin position="152"/>
        <end position="171"/>
    </location>
</feature>
<evidence type="ECO:0000256" key="1">
    <source>
        <dbReference type="SAM" id="MobiDB-lite"/>
    </source>
</evidence>
<feature type="transmembrane region" description="Helical" evidence="2">
    <location>
        <begin position="76"/>
        <end position="103"/>
    </location>
</feature>
<feature type="region of interest" description="Disordered" evidence="1">
    <location>
        <begin position="1"/>
        <end position="39"/>
    </location>
</feature>
<dbReference type="AlphaFoldDB" id="A0A2P8D528"/>